<dbReference type="PANTHER" id="PTHR31151:SF0">
    <property type="entry name" value="PROLINE-TRNA LIGASE (DUF1680)"/>
    <property type="match status" value="1"/>
</dbReference>
<accession>A0ABQ7CWG9</accession>
<evidence type="ECO:0000259" key="1">
    <source>
        <dbReference type="Pfam" id="PF07944"/>
    </source>
</evidence>
<protein>
    <recommendedName>
        <fullName evidence="5">Alpha-2-macroglobulin domain-containing protein</fullName>
    </recommendedName>
</protein>
<dbReference type="Gene3D" id="2.80.10.50">
    <property type="match status" value="1"/>
</dbReference>
<dbReference type="PANTHER" id="PTHR31151">
    <property type="entry name" value="PROLINE-TRNA LIGASE (DUF1680)"/>
    <property type="match status" value="1"/>
</dbReference>
<organism evidence="3 4">
    <name type="scientific">Brassica cretica</name>
    <name type="common">Mustard</name>
    <dbReference type="NCBI Taxonomy" id="69181"/>
    <lineage>
        <taxon>Eukaryota</taxon>
        <taxon>Viridiplantae</taxon>
        <taxon>Streptophyta</taxon>
        <taxon>Embryophyta</taxon>
        <taxon>Tracheophyta</taxon>
        <taxon>Spermatophyta</taxon>
        <taxon>Magnoliopsida</taxon>
        <taxon>eudicotyledons</taxon>
        <taxon>Gunneridae</taxon>
        <taxon>Pentapetalae</taxon>
        <taxon>rosids</taxon>
        <taxon>malvids</taxon>
        <taxon>Brassicales</taxon>
        <taxon>Brassicaceae</taxon>
        <taxon>Brassiceae</taxon>
        <taxon>Brassica</taxon>
    </lineage>
</organism>
<evidence type="ECO:0000313" key="3">
    <source>
        <dbReference type="EMBL" id="KAF3564025.1"/>
    </source>
</evidence>
<evidence type="ECO:0008006" key="5">
    <source>
        <dbReference type="Google" id="ProtNLM"/>
    </source>
</evidence>
<name>A0ABQ7CWG9_BRACR</name>
<dbReference type="Pfam" id="PF07944">
    <property type="entry name" value="Beta-AFase-like_GH127_cat"/>
    <property type="match status" value="1"/>
</dbReference>
<evidence type="ECO:0000313" key="4">
    <source>
        <dbReference type="Proteomes" id="UP000266723"/>
    </source>
</evidence>
<reference evidence="3 4" key="1">
    <citation type="journal article" date="2020" name="BMC Genomics">
        <title>Intraspecific diversification of the crop wild relative Brassica cretica Lam. using demographic model selection.</title>
        <authorList>
            <person name="Kioukis A."/>
            <person name="Michalopoulou V.A."/>
            <person name="Briers L."/>
            <person name="Pirintsos S."/>
            <person name="Studholme D.J."/>
            <person name="Pavlidis P."/>
            <person name="Sarris P.F."/>
        </authorList>
    </citation>
    <scope>NUCLEOTIDE SEQUENCE [LARGE SCALE GENOMIC DNA]</scope>
    <source>
        <strain evidence="4">cv. PFS-1207/04</strain>
    </source>
</reference>
<dbReference type="Pfam" id="PF20736">
    <property type="entry name" value="Glyco_hydro127M"/>
    <property type="match status" value="1"/>
</dbReference>
<sequence>MLNTRTGEIQRERRLRCKLKTRNHVSRNLFRWTKEASYADYYERPLTNGVLGIQRGTEPGVMIYMLPLGKGVSKTVTHNGWGKPYDSFWCCYGTGIECFSKLGDSIYFQEDMESPALHVTQYISSSLEWRSASLSLSQRVKPVVSWDPYMHVTFTFSSFKGGMGKDSTLNLRIPVWTNSEGNFLSMKQNWKSGDQVTMELALSIRTEAIKVTLSQLSGNVSYVLSNSNQTIKMEVSPKSGTQEALEATFRLVTADSKGRVSGPEELIGSKVMIEPFDFPNMLMQATDSFLAVQASSSLDQEASRFRLVAGVDGKLGSVSLRLKRKKVCFVYSDQTLKAGMKLKLKCDSDATD</sequence>
<feature type="domain" description="Non-reducing end beta-L-arabinofuranosidase-like GH127 middle" evidence="2">
    <location>
        <begin position="117"/>
        <end position="201"/>
    </location>
</feature>
<keyword evidence="4" id="KW-1185">Reference proteome</keyword>
<dbReference type="EMBL" id="QGKV02000759">
    <property type="protein sequence ID" value="KAF3564025.1"/>
    <property type="molecule type" value="Genomic_DNA"/>
</dbReference>
<dbReference type="InterPro" id="IPR012878">
    <property type="entry name" value="Beta-AFase-like_GH127_cat"/>
</dbReference>
<comment type="caution">
    <text evidence="3">The sequence shown here is derived from an EMBL/GenBank/DDBJ whole genome shotgun (WGS) entry which is preliminary data.</text>
</comment>
<feature type="domain" description="Non-reducing end beta-L-arabinofuranosidase-like GH127 catalytic" evidence="1">
    <location>
        <begin position="24"/>
        <end position="103"/>
    </location>
</feature>
<gene>
    <name evidence="3" type="ORF">DY000_02019133</name>
</gene>
<proteinExistence type="predicted"/>
<dbReference type="InterPro" id="IPR049046">
    <property type="entry name" value="Beta-AFase-like_GH127_middle"/>
</dbReference>
<evidence type="ECO:0000259" key="2">
    <source>
        <dbReference type="Pfam" id="PF20736"/>
    </source>
</evidence>
<dbReference type="Proteomes" id="UP000266723">
    <property type="component" value="Unassembled WGS sequence"/>
</dbReference>